<dbReference type="NCBIfam" id="TIGR00251">
    <property type="entry name" value="DUF167 family protein"/>
    <property type="match status" value="1"/>
</dbReference>
<dbReference type="GO" id="GO:0005737">
    <property type="term" value="C:cytoplasm"/>
    <property type="evidence" value="ECO:0007669"/>
    <property type="project" value="TreeGrafter"/>
</dbReference>
<dbReference type="InterPro" id="IPR036591">
    <property type="entry name" value="YggU-like_sf"/>
</dbReference>
<reference evidence="3" key="1">
    <citation type="submission" date="2020-02" db="EMBL/GenBank/DDBJ databases">
        <authorList>
            <person name="Meier V. D."/>
        </authorList>
    </citation>
    <scope>NUCLEOTIDE SEQUENCE</scope>
    <source>
        <strain evidence="3">AVDCRST_MAG63</strain>
    </source>
</reference>
<dbReference type="Pfam" id="PF02594">
    <property type="entry name" value="DUF167"/>
    <property type="match status" value="1"/>
</dbReference>
<organism evidence="3">
    <name type="scientific">uncultured Armatimonadetes bacterium</name>
    <dbReference type="NCBI Taxonomy" id="157466"/>
    <lineage>
        <taxon>Bacteria</taxon>
        <taxon>Bacillati</taxon>
        <taxon>Armatimonadota</taxon>
        <taxon>environmental samples</taxon>
    </lineage>
</organism>
<gene>
    <name evidence="3" type="ORF">AVDCRST_MAG63-1646</name>
</gene>
<sequence>MADVIISVRVTPRGDRDGVLGVRDGVLLVRVAAPPVGGAANQACVRLIADAFGIRKSQVEIAGGAGARDKRVVLRGVTPDDAARRLAALAAAPDNKKTAP</sequence>
<dbReference type="SMART" id="SM01152">
    <property type="entry name" value="DUF167"/>
    <property type="match status" value="1"/>
</dbReference>
<dbReference type="EMBL" id="CADCTO010000198">
    <property type="protein sequence ID" value="CAA9243541.1"/>
    <property type="molecule type" value="Genomic_DNA"/>
</dbReference>
<dbReference type="SUPFAM" id="SSF69786">
    <property type="entry name" value="YggU-like"/>
    <property type="match status" value="1"/>
</dbReference>
<proteinExistence type="inferred from homology"/>
<evidence type="ECO:0000256" key="1">
    <source>
        <dbReference type="ARBA" id="ARBA00010364"/>
    </source>
</evidence>
<name>A0A6J4I6S2_9BACT</name>
<evidence type="ECO:0000256" key="2">
    <source>
        <dbReference type="HAMAP-Rule" id="MF_00634"/>
    </source>
</evidence>
<dbReference type="PANTHER" id="PTHR13420:SF7">
    <property type="entry name" value="UPF0235 PROTEIN C15ORF40"/>
    <property type="match status" value="1"/>
</dbReference>
<accession>A0A6J4I6S2</accession>
<comment type="similarity">
    <text evidence="1 2">Belongs to the UPF0235 family.</text>
</comment>
<dbReference type="HAMAP" id="MF_00634">
    <property type="entry name" value="UPF0235"/>
    <property type="match status" value="1"/>
</dbReference>
<dbReference type="Gene3D" id="3.30.1200.10">
    <property type="entry name" value="YggU-like"/>
    <property type="match status" value="1"/>
</dbReference>
<protein>
    <recommendedName>
        <fullName evidence="2">UPF0235 protein AVDCRST_MAG63-1646</fullName>
    </recommendedName>
</protein>
<dbReference type="PANTHER" id="PTHR13420">
    <property type="entry name" value="UPF0235 PROTEIN C15ORF40"/>
    <property type="match status" value="1"/>
</dbReference>
<dbReference type="AlphaFoldDB" id="A0A6J4I6S2"/>
<dbReference type="InterPro" id="IPR003746">
    <property type="entry name" value="DUF167"/>
</dbReference>
<evidence type="ECO:0000313" key="3">
    <source>
        <dbReference type="EMBL" id="CAA9243541.1"/>
    </source>
</evidence>